<dbReference type="EMBL" id="QJPH01000524">
    <property type="protein sequence ID" value="PZN71384.1"/>
    <property type="molecule type" value="Genomic_DNA"/>
</dbReference>
<dbReference type="Proteomes" id="UP000249396">
    <property type="component" value="Unassembled WGS sequence"/>
</dbReference>
<accession>A0A2W4SCD7</accession>
<dbReference type="Pfam" id="PF05258">
    <property type="entry name" value="DciA"/>
    <property type="match status" value="1"/>
</dbReference>
<comment type="caution">
    <text evidence="1">The sequence shown here is derived from an EMBL/GenBank/DDBJ whole genome shotgun (WGS) entry which is preliminary data.</text>
</comment>
<evidence type="ECO:0000313" key="1">
    <source>
        <dbReference type="EMBL" id="PZN71384.1"/>
    </source>
</evidence>
<proteinExistence type="predicted"/>
<name>A0A2W4SCD7_9GAMM</name>
<protein>
    <recommendedName>
        <fullName evidence="3">DUF721 domain-containing protein</fullName>
    </recommendedName>
</protein>
<sequence>MQSKPDTPQQFLRNSTFQGLFQSIDNHAELLKRVKRGLPDPLAKHCLYCLSREDMSLVIFTDSQAFGSQLRFYAPSILAKLNLDQEMPFKQVLVRYLHPTEPNIASRPMQQPSPETIGLVKASGKSAICEELGNSLERLGEAMERFAKEKAAGNPRCD</sequence>
<reference evidence="1 2" key="1">
    <citation type="journal article" date="2018" name="Aquat. Microb. Ecol.">
        <title>Gammaproteobacterial methanotrophs dominate.</title>
        <authorList>
            <person name="Rissanen A.J."/>
            <person name="Saarenheimo J."/>
            <person name="Tiirola M."/>
            <person name="Peura S."/>
            <person name="Aalto S.L."/>
            <person name="Karvinen A."/>
            <person name="Nykanen H."/>
        </authorList>
    </citation>
    <scope>NUCLEOTIDE SEQUENCE [LARGE SCALE GENOMIC DNA]</scope>
    <source>
        <strain evidence="1">AMbin10</strain>
    </source>
</reference>
<gene>
    <name evidence="1" type="ORF">DM484_26550</name>
</gene>
<dbReference type="AlphaFoldDB" id="A0A2W4SCD7"/>
<dbReference type="InterPro" id="IPR007922">
    <property type="entry name" value="DciA-like"/>
</dbReference>
<evidence type="ECO:0008006" key="3">
    <source>
        <dbReference type="Google" id="ProtNLM"/>
    </source>
</evidence>
<organism evidence="1 2">
    <name type="scientific">Candidatus Methylumidiphilus alinenensis</name>
    <dbReference type="NCBI Taxonomy" id="2202197"/>
    <lineage>
        <taxon>Bacteria</taxon>
        <taxon>Pseudomonadati</taxon>
        <taxon>Pseudomonadota</taxon>
        <taxon>Gammaproteobacteria</taxon>
        <taxon>Methylococcales</taxon>
        <taxon>Candidatus Methylumidiphilus</taxon>
    </lineage>
</organism>
<evidence type="ECO:0000313" key="2">
    <source>
        <dbReference type="Proteomes" id="UP000249396"/>
    </source>
</evidence>